<accession>A0A0A9Y3J1</accession>
<evidence type="ECO:0000313" key="1">
    <source>
        <dbReference type="EMBL" id="JAG27592.1"/>
    </source>
</evidence>
<dbReference type="Gene3D" id="3.90.320.10">
    <property type="match status" value="1"/>
</dbReference>
<dbReference type="GO" id="GO:0006281">
    <property type="term" value="P:DNA repair"/>
    <property type="evidence" value="ECO:0007669"/>
    <property type="project" value="UniProtKB-ARBA"/>
</dbReference>
<dbReference type="AlphaFoldDB" id="A0A0A9Y3J1"/>
<proteinExistence type="predicted"/>
<organism evidence="1">
    <name type="scientific">Lygus hesperus</name>
    <name type="common">Western plant bug</name>
    <dbReference type="NCBI Taxonomy" id="30085"/>
    <lineage>
        <taxon>Eukaryota</taxon>
        <taxon>Metazoa</taxon>
        <taxon>Ecdysozoa</taxon>
        <taxon>Arthropoda</taxon>
        <taxon>Hexapoda</taxon>
        <taxon>Insecta</taxon>
        <taxon>Pterygota</taxon>
        <taxon>Neoptera</taxon>
        <taxon>Paraneoptera</taxon>
        <taxon>Hemiptera</taxon>
        <taxon>Heteroptera</taxon>
        <taxon>Panheteroptera</taxon>
        <taxon>Cimicomorpha</taxon>
        <taxon>Miridae</taxon>
        <taxon>Mirini</taxon>
        <taxon>Lygus</taxon>
    </lineage>
</organism>
<sequence length="124" mass="14600">SCASLTIEEGLAQKKITYWRLSSAKVWEFNKKHLYYYQMQGQLAITGRKFCLFYAWTPKGPKLERIERDDQFWESKMLPALEQFYFNCILPEILDPRFTRNMAIREAPGFVGPARKNKESIPIA</sequence>
<dbReference type="EMBL" id="GBHO01016012">
    <property type="protein sequence ID" value="JAG27592.1"/>
    <property type="molecule type" value="Transcribed_RNA"/>
</dbReference>
<dbReference type="InterPro" id="IPR051703">
    <property type="entry name" value="NF-kappa-B_Signaling_Reg"/>
</dbReference>
<dbReference type="InterPro" id="IPR011335">
    <property type="entry name" value="Restrct_endonuc-II-like"/>
</dbReference>
<reference evidence="1" key="2">
    <citation type="submission" date="2014-07" db="EMBL/GenBank/DDBJ databases">
        <authorList>
            <person name="Hull J."/>
        </authorList>
    </citation>
    <scope>NUCLEOTIDE SEQUENCE</scope>
</reference>
<dbReference type="PANTHER" id="PTHR46609:SF8">
    <property type="entry name" value="YQAJ VIRAL RECOMBINASE DOMAIN-CONTAINING PROTEIN"/>
    <property type="match status" value="1"/>
</dbReference>
<dbReference type="InterPro" id="IPR011604">
    <property type="entry name" value="PDDEXK-like_dom_sf"/>
</dbReference>
<dbReference type="PANTHER" id="PTHR46609">
    <property type="entry name" value="EXONUCLEASE, PHAGE-TYPE/RECB, C-TERMINAL DOMAIN-CONTAINING PROTEIN"/>
    <property type="match status" value="1"/>
</dbReference>
<gene>
    <name evidence="1" type="primary">ticrr</name>
    <name evidence="1" type="ORF">CM83_3917</name>
</gene>
<protein>
    <submittedName>
        <fullName evidence="1">Treslin</fullName>
    </submittedName>
</protein>
<feature type="non-terminal residue" evidence="1">
    <location>
        <position position="1"/>
    </location>
</feature>
<name>A0A0A9Y3J1_LYGHE</name>
<reference evidence="1" key="1">
    <citation type="journal article" date="2014" name="PLoS ONE">
        <title>Transcriptome-Based Identification of ABC Transporters in the Western Tarnished Plant Bug Lygus hesperus.</title>
        <authorList>
            <person name="Hull J.J."/>
            <person name="Chaney K."/>
            <person name="Geib S.M."/>
            <person name="Fabrick J.A."/>
            <person name="Brent C.S."/>
            <person name="Walsh D."/>
            <person name="Lavine L.C."/>
        </authorList>
    </citation>
    <scope>NUCLEOTIDE SEQUENCE</scope>
</reference>
<dbReference type="SUPFAM" id="SSF52980">
    <property type="entry name" value="Restriction endonuclease-like"/>
    <property type="match status" value="1"/>
</dbReference>